<dbReference type="PANTHER" id="PTHR43066:SF1">
    <property type="entry name" value="RHOMBOID PROTEIN 2"/>
    <property type="match status" value="1"/>
</dbReference>
<dbReference type="Gene3D" id="1.20.1540.10">
    <property type="entry name" value="Rhomboid-like"/>
    <property type="match status" value="1"/>
</dbReference>
<evidence type="ECO:0000256" key="5">
    <source>
        <dbReference type="ARBA" id="ARBA00022801"/>
    </source>
</evidence>
<dbReference type="EMBL" id="FNAS01000009">
    <property type="protein sequence ID" value="SDE44759.1"/>
    <property type="molecule type" value="Genomic_DNA"/>
</dbReference>
<evidence type="ECO:0000256" key="3">
    <source>
        <dbReference type="ARBA" id="ARBA00022670"/>
    </source>
</evidence>
<comment type="subcellular location">
    <subcellularLocation>
        <location evidence="1">Membrane</location>
        <topology evidence="1">Multi-pass membrane protein</topology>
    </subcellularLocation>
</comment>
<keyword evidence="3 10" id="KW-0645">Protease</keyword>
<dbReference type="Proteomes" id="UP000198517">
    <property type="component" value="Unassembled WGS sequence"/>
</dbReference>
<dbReference type="SUPFAM" id="SSF144091">
    <property type="entry name" value="Rhomboid-like"/>
    <property type="match status" value="1"/>
</dbReference>
<feature type="transmembrane region" description="Helical" evidence="8">
    <location>
        <begin position="12"/>
        <end position="35"/>
    </location>
</feature>
<dbReference type="RefSeq" id="WP_092736690.1">
    <property type="nucleotide sequence ID" value="NZ_FNAS01000009.1"/>
</dbReference>
<dbReference type="InterPro" id="IPR035952">
    <property type="entry name" value="Rhomboid-like_sf"/>
</dbReference>
<feature type="transmembrane region" description="Helical" evidence="8">
    <location>
        <begin position="91"/>
        <end position="109"/>
    </location>
</feature>
<feature type="transmembrane region" description="Helical" evidence="8">
    <location>
        <begin position="66"/>
        <end position="84"/>
    </location>
</feature>
<name>A0A1G7CZR8_9FLAO</name>
<dbReference type="GO" id="GO:0004252">
    <property type="term" value="F:serine-type endopeptidase activity"/>
    <property type="evidence" value="ECO:0007669"/>
    <property type="project" value="InterPro"/>
</dbReference>
<evidence type="ECO:0000313" key="10">
    <source>
        <dbReference type="EMBL" id="SDE44759.1"/>
    </source>
</evidence>
<dbReference type="OrthoDB" id="465874at2"/>
<dbReference type="GO" id="GO:0016020">
    <property type="term" value="C:membrane"/>
    <property type="evidence" value="ECO:0007669"/>
    <property type="project" value="UniProtKB-SubCell"/>
</dbReference>
<accession>A0A1G7CZR8</accession>
<feature type="transmembrane region" description="Helical" evidence="8">
    <location>
        <begin position="148"/>
        <end position="165"/>
    </location>
</feature>
<dbReference type="PANTHER" id="PTHR43066">
    <property type="entry name" value="RHOMBOID-RELATED PROTEIN"/>
    <property type="match status" value="1"/>
</dbReference>
<evidence type="ECO:0000256" key="4">
    <source>
        <dbReference type="ARBA" id="ARBA00022692"/>
    </source>
</evidence>
<feature type="transmembrane region" description="Helical" evidence="8">
    <location>
        <begin position="181"/>
        <end position="198"/>
    </location>
</feature>
<sequence>MKSLFRNFSIRAIVVPILVLSAMWIVFFFQVIGLIEPCEGALIPLVPQGLKGIFFSPLLHANINHITGNSVPMVVLLFLLYQFYPKIADTIFITGWLVSGFLLWLMPPISFYDASPYTCIIGASGVVYVLAFYLFFSGIFRWDIRLMAISLIVALYYGGLIWGIFPEELFLPPEYRSNISWQAHLSGAVVGSILAFMYRKYNEENKNKFIWQYPNYYSEKDDKLWQEYKARFPEDFNELPRMKEPDIWDRLEEIRKNEH</sequence>
<dbReference type="STRING" id="1071918.SAMN05421544_10983"/>
<organism evidence="10 11">
    <name type="scientific">Riemerella columbipharyngis</name>
    <dbReference type="NCBI Taxonomy" id="1071918"/>
    <lineage>
        <taxon>Bacteria</taxon>
        <taxon>Pseudomonadati</taxon>
        <taxon>Bacteroidota</taxon>
        <taxon>Flavobacteriia</taxon>
        <taxon>Flavobacteriales</taxon>
        <taxon>Weeksellaceae</taxon>
        <taxon>Riemerella</taxon>
    </lineage>
</organism>
<evidence type="ECO:0000256" key="1">
    <source>
        <dbReference type="ARBA" id="ARBA00004141"/>
    </source>
</evidence>
<keyword evidence="4 8" id="KW-0812">Transmembrane</keyword>
<evidence type="ECO:0000256" key="2">
    <source>
        <dbReference type="ARBA" id="ARBA00009045"/>
    </source>
</evidence>
<dbReference type="Pfam" id="PF01694">
    <property type="entry name" value="Rhomboid"/>
    <property type="match status" value="1"/>
</dbReference>
<keyword evidence="11" id="KW-1185">Reference proteome</keyword>
<keyword evidence="6 8" id="KW-1133">Transmembrane helix</keyword>
<reference evidence="10 11" key="1">
    <citation type="submission" date="2016-10" db="EMBL/GenBank/DDBJ databases">
        <authorList>
            <person name="de Groot N.N."/>
        </authorList>
    </citation>
    <scope>NUCLEOTIDE SEQUENCE [LARGE SCALE GENOMIC DNA]</scope>
    <source>
        <strain evidence="10 11">DSM 24015</strain>
    </source>
</reference>
<evidence type="ECO:0000256" key="6">
    <source>
        <dbReference type="ARBA" id="ARBA00022989"/>
    </source>
</evidence>
<dbReference type="InterPro" id="IPR022764">
    <property type="entry name" value="Peptidase_S54_rhomboid_dom"/>
</dbReference>
<dbReference type="AlphaFoldDB" id="A0A1G7CZR8"/>
<feature type="domain" description="Peptidase S54 rhomboid" evidence="9">
    <location>
        <begin position="52"/>
        <end position="200"/>
    </location>
</feature>
<evidence type="ECO:0000256" key="8">
    <source>
        <dbReference type="SAM" id="Phobius"/>
    </source>
</evidence>
<protein>
    <submittedName>
        <fullName evidence="10">Membrane associated serine protease, rhomboid family</fullName>
    </submittedName>
</protein>
<keyword evidence="5" id="KW-0378">Hydrolase</keyword>
<keyword evidence="7 8" id="KW-0472">Membrane</keyword>
<feature type="transmembrane region" description="Helical" evidence="8">
    <location>
        <begin position="115"/>
        <end position="136"/>
    </location>
</feature>
<comment type="similarity">
    <text evidence="2">Belongs to the peptidase S54 family.</text>
</comment>
<evidence type="ECO:0000259" key="9">
    <source>
        <dbReference type="Pfam" id="PF01694"/>
    </source>
</evidence>
<evidence type="ECO:0000256" key="7">
    <source>
        <dbReference type="ARBA" id="ARBA00023136"/>
    </source>
</evidence>
<evidence type="ECO:0000313" key="11">
    <source>
        <dbReference type="Proteomes" id="UP000198517"/>
    </source>
</evidence>
<dbReference type="GO" id="GO:0006508">
    <property type="term" value="P:proteolysis"/>
    <property type="evidence" value="ECO:0007669"/>
    <property type="project" value="UniProtKB-KW"/>
</dbReference>
<gene>
    <name evidence="10" type="ORF">SAMN05421544_10983</name>
</gene>
<proteinExistence type="inferred from homology"/>